<reference evidence="9 10" key="1">
    <citation type="submission" date="2018-11" db="EMBL/GenBank/DDBJ databases">
        <title>The genome draft of YIM 96095.</title>
        <authorList>
            <person name="Tang S.-K."/>
            <person name="Chunyu W.-X."/>
            <person name="Feng Y.-Z."/>
        </authorList>
    </citation>
    <scope>NUCLEOTIDE SEQUENCE [LARGE SCALE GENOMIC DNA]</scope>
    <source>
        <strain evidence="9 10">YIM 96095</strain>
    </source>
</reference>
<keyword evidence="2" id="KW-0597">Phosphoprotein</keyword>
<evidence type="ECO:0000256" key="1">
    <source>
        <dbReference type="ARBA" id="ARBA00022450"/>
    </source>
</evidence>
<dbReference type="PROSITE" id="PS50075">
    <property type="entry name" value="CARRIER"/>
    <property type="match status" value="1"/>
</dbReference>
<dbReference type="Pfam" id="PF22953">
    <property type="entry name" value="SpnB_Rossmann"/>
    <property type="match status" value="1"/>
</dbReference>
<dbReference type="InterPro" id="IPR002364">
    <property type="entry name" value="Quin_OxRdtase/zeta-crystal_CS"/>
</dbReference>
<dbReference type="Gene3D" id="3.10.129.110">
    <property type="entry name" value="Polyketide synthase dehydratase"/>
    <property type="match status" value="1"/>
</dbReference>
<dbReference type="Pfam" id="PF08240">
    <property type="entry name" value="ADH_N"/>
    <property type="match status" value="1"/>
</dbReference>
<dbReference type="PANTHER" id="PTHR43775:SF51">
    <property type="entry name" value="INACTIVE PHENOLPHTHIOCEROL SYNTHESIS POLYKETIDE SYNTHASE TYPE I PKS1-RELATED"/>
    <property type="match status" value="1"/>
</dbReference>
<name>A0A3N0DQX3_9ACTN</name>
<dbReference type="EMBL" id="RJMB01000045">
    <property type="protein sequence ID" value="RNL78038.1"/>
    <property type="molecule type" value="Genomic_DNA"/>
</dbReference>
<dbReference type="InterPro" id="IPR006162">
    <property type="entry name" value="Ppantetheine_attach_site"/>
</dbReference>
<evidence type="ECO:0000256" key="3">
    <source>
        <dbReference type="ARBA" id="ARBA00022679"/>
    </source>
</evidence>
<dbReference type="PROSITE" id="PS52019">
    <property type="entry name" value="PKS_MFAS_DH"/>
    <property type="match status" value="1"/>
</dbReference>
<evidence type="ECO:0000256" key="5">
    <source>
        <dbReference type="PROSITE-ProRule" id="PRU01363"/>
    </source>
</evidence>
<dbReference type="PROSITE" id="PS01162">
    <property type="entry name" value="QOR_ZETA_CRYSTAL"/>
    <property type="match status" value="1"/>
</dbReference>
<evidence type="ECO:0000256" key="4">
    <source>
        <dbReference type="ARBA" id="ARBA00023315"/>
    </source>
</evidence>
<dbReference type="GO" id="GO:0008270">
    <property type="term" value="F:zinc ion binding"/>
    <property type="evidence" value="ECO:0007669"/>
    <property type="project" value="InterPro"/>
</dbReference>
<protein>
    <submittedName>
        <fullName evidence="9">SDR family NAD(P)-dependent oxidoreductase</fullName>
    </submittedName>
</protein>
<evidence type="ECO:0000313" key="10">
    <source>
        <dbReference type="Proteomes" id="UP000269198"/>
    </source>
</evidence>
<dbReference type="InterPro" id="IPR036736">
    <property type="entry name" value="ACP-like_sf"/>
</dbReference>
<dbReference type="InterPro" id="IPR013968">
    <property type="entry name" value="PKS_KR"/>
</dbReference>
<dbReference type="GO" id="GO:0016491">
    <property type="term" value="F:oxidoreductase activity"/>
    <property type="evidence" value="ECO:0007669"/>
    <property type="project" value="InterPro"/>
</dbReference>
<dbReference type="SMART" id="SM00822">
    <property type="entry name" value="PKS_KR"/>
    <property type="match status" value="1"/>
</dbReference>
<dbReference type="SMART" id="SM00823">
    <property type="entry name" value="PKS_PP"/>
    <property type="match status" value="1"/>
</dbReference>
<evidence type="ECO:0000259" key="8">
    <source>
        <dbReference type="PROSITE" id="PS52019"/>
    </source>
</evidence>
<dbReference type="FunFam" id="3.40.50.720:FF:000209">
    <property type="entry name" value="Polyketide synthase Pks12"/>
    <property type="match status" value="1"/>
</dbReference>
<feature type="non-terminal residue" evidence="9">
    <location>
        <position position="1"/>
    </location>
</feature>
<dbReference type="SMART" id="SM00829">
    <property type="entry name" value="PKS_ER"/>
    <property type="match status" value="1"/>
</dbReference>
<dbReference type="Gene3D" id="3.90.180.10">
    <property type="entry name" value="Medium-chain alcohol dehydrogenases, catalytic domain"/>
    <property type="match status" value="1"/>
</dbReference>
<dbReference type="InterPro" id="IPR009081">
    <property type="entry name" value="PP-bd_ACP"/>
</dbReference>
<feature type="domain" description="PKS/mFAS DH" evidence="8">
    <location>
        <begin position="359"/>
        <end position="644"/>
    </location>
</feature>
<feature type="active site" description="Proton acceptor; for dehydratase activity" evidence="5">
    <location>
        <position position="391"/>
    </location>
</feature>
<dbReference type="Gene3D" id="1.10.1200.10">
    <property type="entry name" value="ACP-like"/>
    <property type="match status" value="1"/>
</dbReference>
<dbReference type="GO" id="GO:0006633">
    <property type="term" value="P:fatty acid biosynthetic process"/>
    <property type="evidence" value="ECO:0007669"/>
    <property type="project" value="TreeGrafter"/>
</dbReference>
<dbReference type="GO" id="GO:0031177">
    <property type="term" value="F:phosphopantetheine binding"/>
    <property type="evidence" value="ECO:0007669"/>
    <property type="project" value="InterPro"/>
</dbReference>
<organism evidence="9 10">
    <name type="scientific">Halostreptopolyspora alba</name>
    <dbReference type="NCBI Taxonomy" id="2487137"/>
    <lineage>
        <taxon>Bacteria</taxon>
        <taxon>Bacillati</taxon>
        <taxon>Actinomycetota</taxon>
        <taxon>Actinomycetes</taxon>
        <taxon>Streptosporangiales</taxon>
        <taxon>Nocardiopsidaceae</taxon>
        <taxon>Halostreptopolyspora</taxon>
    </lineage>
</organism>
<dbReference type="SMART" id="SM00826">
    <property type="entry name" value="PKS_DH"/>
    <property type="match status" value="1"/>
</dbReference>
<dbReference type="InterPro" id="IPR049552">
    <property type="entry name" value="PKS_DH_N"/>
</dbReference>
<evidence type="ECO:0000259" key="7">
    <source>
        <dbReference type="PROSITE" id="PS50075"/>
    </source>
</evidence>
<accession>A0A3N0DQX3</accession>
<dbReference type="InterPro" id="IPR020843">
    <property type="entry name" value="ER"/>
</dbReference>
<dbReference type="OrthoDB" id="4537517at2"/>
<feature type="region of interest" description="Disordered" evidence="6">
    <location>
        <begin position="1421"/>
        <end position="1444"/>
    </location>
</feature>
<dbReference type="SUPFAM" id="SSF50129">
    <property type="entry name" value="GroES-like"/>
    <property type="match status" value="1"/>
</dbReference>
<evidence type="ECO:0000256" key="2">
    <source>
        <dbReference type="ARBA" id="ARBA00022553"/>
    </source>
</evidence>
<keyword evidence="4" id="KW-0012">Acyltransferase</keyword>
<gene>
    <name evidence="9" type="ORF">EFW17_23515</name>
</gene>
<keyword evidence="3" id="KW-0808">Transferase</keyword>
<dbReference type="Proteomes" id="UP000269198">
    <property type="component" value="Unassembled WGS sequence"/>
</dbReference>
<dbReference type="Pfam" id="PF13602">
    <property type="entry name" value="ADH_zinc_N_2"/>
    <property type="match status" value="1"/>
</dbReference>
<dbReference type="InterPro" id="IPR001227">
    <property type="entry name" value="Ac_transferase_dom_sf"/>
</dbReference>
<dbReference type="CDD" id="cd08956">
    <property type="entry name" value="KR_3_FAS_SDR_x"/>
    <property type="match status" value="1"/>
</dbReference>
<dbReference type="Pfam" id="PF08659">
    <property type="entry name" value="KR"/>
    <property type="match status" value="1"/>
</dbReference>
<dbReference type="InterPro" id="IPR016035">
    <property type="entry name" value="Acyl_Trfase/lysoPLipase"/>
</dbReference>
<feature type="region of interest" description="N-terminal hotdog fold" evidence="5">
    <location>
        <begin position="359"/>
        <end position="485"/>
    </location>
</feature>
<keyword evidence="10" id="KW-1185">Reference proteome</keyword>
<dbReference type="InterPro" id="IPR049551">
    <property type="entry name" value="PKS_DH_C"/>
</dbReference>
<dbReference type="Pfam" id="PF14765">
    <property type="entry name" value="PS-DH"/>
    <property type="match status" value="1"/>
</dbReference>
<dbReference type="SUPFAM" id="SSF51735">
    <property type="entry name" value="NAD(P)-binding Rossmann-fold domains"/>
    <property type="match status" value="3"/>
</dbReference>
<dbReference type="InterPro" id="IPR016036">
    <property type="entry name" value="Malonyl_transacylase_ACP-bd"/>
</dbReference>
<dbReference type="SUPFAM" id="SSF47336">
    <property type="entry name" value="ACP-like"/>
    <property type="match status" value="1"/>
</dbReference>
<dbReference type="Gene3D" id="3.40.50.720">
    <property type="entry name" value="NAD(P)-binding Rossmann-like Domain"/>
    <property type="match status" value="1"/>
</dbReference>
<evidence type="ECO:0000313" key="9">
    <source>
        <dbReference type="EMBL" id="RNL78038.1"/>
    </source>
</evidence>
<dbReference type="Gene3D" id="3.30.70.3290">
    <property type="match status" value="1"/>
</dbReference>
<dbReference type="InterPro" id="IPR020807">
    <property type="entry name" value="PKS_DH"/>
</dbReference>
<dbReference type="Pfam" id="PF00698">
    <property type="entry name" value="Acyl_transf_1"/>
    <property type="match status" value="1"/>
</dbReference>
<dbReference type="InterPro" id="IPR055123">
    <property type="entry name" value="SpnB-like_Rossmann"/>
</dbReference>
<feature type="active site" description="Proton donor; for dehydratase activity" evidence="5">
    <location>
        <position position="565"/>
    </location>
</feature>
<feature type="region of interest" description="Disordered" evidence="6">
    <location>
        <begin position="1576"/>
        <end position="1596"/>
    </location>
</feature>
<dbReference type="PANTHER" id="PTHR43775">
    <property type="entry name" value="FATTY ACID SYNTHASE"/>
    <property type="match status" value="1"/>
</dbReference>
<keyword evidence="1" id="KW-0596">Phosphopantetheine</keyword>
<dbReference type="CDD" id="cd05195">
    <property type="entry name" value="enoyl_red"/>
    <property type="match status" value="1"/>
</dbReference>
<dbReference type="Gene3D" id="3.40.50.11460">
    <property type="match status" value="1"/>
</dbReference>
<dbReference type="SUPFAM" id="SSF52151">
    <property type="entry name" value="FabD/lysophospholipase-like"/>
    <property type="match status" value="1"/>
</dbReference>
<dbReference type="InterPro" id="IPR057326">
    <property type="entry name" value="KR_dom"/>
</dbReference>
<feature type="domain" description="Carrier" evidence="7">
    <location>
        <begin position="1461"/>
        <end position="1536"/>
    </location>
</feature>
<dbReference type="InterPro" id="IPR049900">
    <property type="entry name" value="PKS_mFAS_DH"/>
</dbReference>
<dbReference type="GO" id="GO:0004312">
    <property type="term" value="F:fatty acid synthase activity"/>
    <property type="evidence" value="ECO:0007669"/>
    <property type="project" value="TreeGrafter"/>
</dbReference>
<dbReference type="Pfam" id="PF00550">
    <property type="entry name" value="PP-binding"/>
    <property type="match status" value="1"/>
</dbReference>
<dbReference type="InterPro" id="IPR020806">
    <property type="entry name" value="PKS_PP-bd"/>
</dbReference>
<dbReference type="SUPFAM" id="SSF55048">
    <property type="entry name" value="Probable ACP-binding domain of malonyl-CoA ACP transacylase"/>
    <property type="match status" value="1"/>
</dbReference>
<dbReference type="PROSITE" id="PS00012">
    <property type="entry name" value="PHOSPHOPANTETHEINE"/>
    <property type="match status" value="1"/>
</dbReference>
<dbReference type="SMART" id="SM00827">
    <property type="entry name" value="PKS_AT"/>
    <property type="match status" value="1"/>
</dbReference>
<sequence length="1615" mass="171409">WVGMGRQLYDTFPTFAHTLDEICEHFDRHLPYALKPLLLADAPEECQADRTDIAQPALFALQVSLYRLLVRFCRQPDYLVGHSVGEIAAAHVSGALDLDGATRLVAARGLVMQTVSERGAMLAVRASEADVSALLPPFERIDIAAVNGPESVVVSGIRDEILELRDRLIAGGTSAKLLELDHAFHSPLMDPILEEFAESIDGLSAGRVSIPVVSCRLGREATLQELTSVTHWVNHVREPVRFYSGVERARVGGANVFLEVGPGSTLTSITKEAFASEGVNDAAVLSSSWRGSPAVEALMRSLAQLHVRGGAVDWGALFEACQRVDLPTYAFQRQRYWLDFLAGMGAADVASAGLSTPEHPLLGAVVDHPDTDEVVFTGLWSLQTHNWLADHAVFGTAVVPATAYLDLALWVGEFVGCAVVEELSLEVPLTLPNAGDVQVRVVVGGVDEVGRRSLNVYSRPSGDDRSMGGWTRHATGSLSPSAPQTAAWTEDARSLAVWPPVGASQLDVDGLYDSFADGGFVYGPAFRGLREVWQHGDDLFALATLPTTDDGSAGGGFALHPALVDSVLHAVVAGGIIDVGTDQGWMPFSWSGVDLVGECGPSVKVRISPVGDGVVAVAIADEHGREIAHVEALTFRPASAEQLRPVRGGQEQSLFELEWRPIQRSGGEHERGQWGVLGAENGLASRLSEAGDDGVVCYEHLDDVLLGEVPQHLVLCLDDFVADDTGLLAAAGSADTRVLSWLQRFLAEDLFAGSTLVVLTRLALDTGAGESVESLPGASVWGLVRSAQTEHPGRFRLVDIDDERTSWTRLPDALASGEDQLALRGGSCLVPRMTPASPAIHQIEPPAEGAHRLGIPRKGTLENLTWVPCPEVETALMSGQVRIAVQAAGLNFRDVTLALGLVDRTAIDDELGSEGAGTVVEVADDVTSLSPGDRVMGIFSGAFGSVAVADHRMLVPIPDGWSYAEAASVPGAFLTAYYALFRVANLEKGQRVLIHAAAGGVGMAAVQLARAVGAEVYGTASPAKWPILRDDLGIDDEHLASSRDLEFADTFLRSSGGRGVDVVLNSLAHDFVDASLALLPGGGSFVEMGKTDIRDPARVAADHPGVDYQPFDLYEAGPELIHEMFQAVMEMFAEGWVNLNPISVWNIRDARKAFREMSQGRHVGKTVFEVGDGFGGGTVLVTGGTGAVGSVVARHLVAEHGVRSLVLASRRGMAAEGVPELVSHLEGAGATVRVVECDVADRAAVADMLADMPREFPLTAVVHAAGALADGTVESLTAESLDRVLRAKVGGAVNLHELTRERNLSAFVVFSALAGTLGTGGQANYAAANGFLDGLAAQRRAAGLVGTSLCWGWWEQRGGMTEELDQADLARIRRLGIAEMPTSEALSLFDSVCASDKPVLIPARMDISTLRNKAGDELPSPLRGLVGADRPSRNRTGTTRGGGPLGLPAKLVNLAEDEARAAVLDWIRDQIAIVLGHPSGAAVDADQAFTHLGFDSLNSVELCNRLASSTGLRLPSTLIFNYPTPRELGEHIVDQLRPAEPPTSPAEDAGIREVLRSVPIDRLRRAGILERILECADPSPSSADEQEAETGTGTGELAAMNLEALVDLALDERGK</sequence>
<dbReference type="InterPro" id="IPR050091">
    <property type="entry name" value="PKS_NRPS_Biosynth_Enz"/>
</dbReference>
<dbReference type="InterPro" id="IPR014043">
    <property type="entry name" value="Acyl_transferase_dom"/>
</dbReference>
<comment type="caution">
    <text evidence="9">The sequence shown here is derived from an EMBL/GenBank/DDBJ whole genome shotgun (WGS) entry which is preliminary data.</text>
</comment>
<dbReference type="InterPro" id="IPR013154">
    <property type="entry name" value="ADH-like_N"/>
</dbReference>
<dbReference type="InterPro" id="IPR042104">
    <property type="entry name" value="PKS_dehydratase_sf"/>
</dbReference>
<dbReference type="InterPro" id="IPR036291">
    <property type="entry name" value="NAD(P)-bd_dom_sf"/>
</dbReference>
<dbReference type="FunFam" id="1.10.1200.10:FF:000007">
    <property type="entry name" value="Probable polyketide synthase pks17"/>
    <property type="match status" value="1"/>
</dbReference>
<proteinExistence type="predicted"/>
<dbReference type="SMART" id="SM01294">
    <property type="entry name" value="PKS_PP_betabranch"/>
    <property type="match status" value="1"/>
</dbReference>
<evidence type="ECO:0000256" key="6">
    <source>
        <dbReference type="SAM" id="MobiDB-lite"/>
    </source>
</evidence>
<dbReference type="Gene3D" id="3.40.366.10">
    <property type="entry name" value="Malonyl-Coenzyme A Acyl Carrier Protein, domain 2"/>
    <property type="match status" value="1"/>
</dbReference>
<dbReference type="InterPro" id="IPR011032">
    <property type="entry name" value="GroES-like_sf"/>
</dbReference>
<dbReference type="Pfam" id="PF21089">
    <property type="entry name" value="PKS_DH_N"/>
    <property type="match status" value="1"/>
</dbReference>
<feature type="region of interest" description="C-terminal hotdog fold" evidence="5">
    <location>
        <begin position="503"/>
        <end position="644"/>
    </location>
</feature>